<evidence type="ECO:0000313" key="2">
    <source>
        <dbReference type="EMBL" id="GEA82895.1"/>
    </source>
</evidence>
<evidence type="ECO:0000313" key="3">
    <source>
        <dbReference type="Proteomes" id="UP000320461"/>
    </source>
</evidence>
<dbReference type="AlphaFoldDB" id="A0A4Y3KIK0"/>
<dbReference type="EMBL" id="BJLQ01000002">
    <property type="protein sequence ID" value="GEA82895.1"/>
    <property type="molecule type" value="Genomic_DNA"/>
</dbReference>
<protein>
    <submittedName>
        <fullName evidence="2">Uncharacterized protein</fullName>
    </submittedName>
</protein>
<evidence type="ECO:0000256" key="1">
    <source>
        <dbReference type="SAM" id="MobiDB-lite"/>
    </source>
</evidence>
<organism evidence="2 3">
    <name type="scientific">Cellulomonas gelida</name>
    <dbReference type="NCBI Taxonomy" id="1712"/>
    <lineage>
        <taxon>Bacteria</taxon>
        <taxon>Bacillati</taxon>
        <taxon>Actinomycetota</taxon>
        <taxon>Actinomycetes</taxon>
        <taxon>Micrococcales</taxon>
        <taxon>Cellulomonadaceae</taxon>
        <taxon>Cellulomonas</taxon>
    </lineage>
</organism>
<accession>A0A4Y3KIK0</accession>
<feature type="region of interest" description="Disordered" evidence="1">
    <location>
        <begin position="1"/>
        <end position="23"/>
    </location>
</feature>
<sequence>MPLTVTPELQSTSPESTHTSTAVSGSAVVTVNELVVMMLFAAKIAAPRPVITEGVSATFDCMVRVEPSPSFAVAVTTAVAAVPPVTAPDAQVSALPSLSKYAIVALPVTRDGVVPALALPVAGQRHGVAVSRSA</sequence>
<keyword evidence="3" id="KW-1185">Reference proteome</keyword>
<name>A0A4Y3KIK0_9CELL</name>
<gene>
    <name evidence="2" type="ORF">CGE01nite_01460</name>
</gene>
<proteinExistence type="predicted"/>
<reference evidence="2 3" key="1">
    <citation type="submission" date="2019-06" db="EMBL/GenBank/DDBJ databases">
        <title>Whole genome shotgun sequence of Cellulomonas gelida NBRC 3748.</title>
        <authorList>
            <person name="Hosoyama A."/>
            <person name="Uohara A."/>
            <person name="Ohji S."/>
            <person name="Ichikawa N."/>
        </authorList>
    </citation>
    <scope>NUCLEOTIDE SEQUENCE [LARGE SCALE GENOMIC DNA]</scope>
    <source>
        <strain evidence="2 3">NBRC 3748</strain>
    </source>
</reference>
<dbReference type="Proteomes" id="UP000320461">
    <property type="component" value="Unassembled WGS sequence"/>
</dbReference>
<comment type="caution">
    <text evidence="2">The sequence shown here is derived from an EMBL/GenBank/DDBJ whole genome shotgun (WGS) entry which is preliminary data.</text>
</comment>